<evidence type="ECO:0008006" key="3">
    <source>
        <dbReference type="Google" id="ProtNLM"/>
    </source>
</evidence>
<proteinExistence type="predicted"/>
<dbReference type="Proteomes" id="UP000198656">
    <property type="component" value="Unassembled WGS sequence"/>
</dbReference>
<gene>
    <name evidence="1" type="ORF">SAMN05443529_102248</name>
</gene>
<dbReference type="EMBL" id="FNCP01000002">
    <property type="protein sequence ID" value="SDG35122.1"/>
    <property type="molecule type" value="Genomic_DNA"/>
</dbReference>
<dbReference type="STRING" id="1121419.SAMN05443529_102248"/>
<dbReference type="PANTHER" id="PTHR39431">
    <property type="entry name" value="FRPA/C-RELATED PROTEIN"/>
    <property type="match status" value="1"/>
</dbReference>
<accession>A0A1G7TJ37</accession>
<dbReference type="OrthoDB" id="1676884at2"/>
<evidence type="ECO:0000313" key="2">
    <source>
        <dbReference type="Proteomes" id="UP000198656"/>
    </source>
</evidence>
<reference evidence="2" key="1">
    <citation type="submission" date="2016-10" db="EMBL/GenBank/DDBJ databases">
        <authorList>
            <person name="Varghese N."/>
            <person name="Submissions S."/>
        </authorList>
    </citation>
    <scope>NUCLEOTIDE SEQUENCE [LARGE SCALE GENOMIC DNA]</scope>
    <source>
        <strain evidence="2">DSM 8344</strain>
    </source>
</reference>
<name>A0A1G7TJ37_9FIRM</name>
<evidence type="ECO:0000313" key="1">
    <source>
        <dbReference type="EMBL" id="SDG35122.1"/>
    </source>
</evidence>
<sequence>MRIASSDVAMSSQHSYSEATVSLESLKTWDNRGNTINQVDFTKLESDTVEISEQAKYLQMSEETEVSKSHSEADSLFQLSESDERRIELIQRLFKALTGKRIKFVIPQKVELKDPNLFLNIQDPKVMTIQRLQLPQSVGWGLIYNKSTTHYETESTSFRAHVAVKTEDGKEIKLDLQLNLSRDFMSRNDISVRAGDALIDPLVINYGSASASVTQKKYAFDIDADGALDQISFVGPGSGFLALDLNQDGIINDGKELFGPNSGDGFSDLANYDLDENGWIDENDAIYEKLRISTKDAEGNDQLLALGEKGIGAIYLGNVNTSFALKNTSNQLDAQIQKTGIFLRENGSAGTIQHVDLSV</sequence>
<dbReference type="RefSeq" id="WP_092329704.1">
    <property type="nucleotide sequence ID" value="NZ_FNCP01000002.1"/>
</dbReference>
<organism evidence="1 2">
    <name type="scientific">Desulfosporosinus hippei DSM 8344</name>
    <dbReference type="NCBI Taxonomy" id="1121419"/>
    <lineage>
        <taxon>Bacteria</taxon>
        <taxon>Bacillati</taxon>
        <taxon>Bacillota</taxon>
        <taxon>Clostridia</taxon>
        <taxon>Eubacteriales</taxon>
        <taxon>Desulfitobacteriaceae</taxon>
        <taxon>Desulfosporosinus</taxon>
    </lineage>
</organism>
<protein>
    <recommendedName>
        <fullName evidence="3">VCBS repeat-containing protein</fullName>
    </recommendedName>
</protein>
<keyword evidence="2" id="KW-1185">Reference proteome</keyword>
<dbReference type="PANTHER" id="PTHR39431:SF1">
    <property type="entry name" value="FRPA_C-RELATED PROTEIN"/>
    <property type="match status" value="1"/>
</dbReference>
<dbReference type="AlphaFoldDB" id="A0A1G7TJ37"/>